<reference evidence="3 4" key="1">
    <citation type="submission" date="2024-10" db="EMBL/GenBank/DDBJ databases">
        <title>Updated reference genomes for cyclostephanoid diatoms.</title>
        <authorList>
            <person name="Roberts W.R."/>
            <person name="Alverson A.J."/>
        </authorList>
    </citation>
    <scope>NUCLEOTIDE SEQUENCE [LARGE SCALE GENOMIC DNA]</scope>
    <source>
        <strain evidence="3 4">AJA232-27</strain>
    </source>
</reference>
<protein>
    <submittedName>
        <fullName evidence="3">Uncharacterized protein</fullName>
    </submittedName>
</protein>
<name>A0ABD3NAJ3_9STRA</name>
<keyword evidence="2" id="KW-0472">Membrane</keyword>
<dbReference type="AlphaFoldDB" id="A0ABD3NAJ3"/>
<feature type="region of interest" description="Disordered" evidence="1">
    <location>
        <begin position="97"/>
        <end position="172"/>
    </location>
</feature>
<feature type="region of interest" description="Disordered" evidence="1">
    <location>
        <begin position="1"/>
        <end position="59"/>
    </location>
</feature>
<gene>
    <name evidence="3" type="ORF">ACHAWU_008053</name>
</gene>
<feature type="compositionally biased region" description="Low complexity" evidence="1">
    <location>
        <begin position="110"/>
        <end position="119"/>
    </location>
</feature>
<evidence type="ECO:0000256" key="1">
    <source>
        <dbReference type="SAM" id="MobiDB-lite"/>
    </source>
</evidence>
<keyword evidence="4" id="KW-1185">Reference proteome</keyword>
<evidence type="ECO:0000256" key="2">
    <source>
        <dbReference type="SAM" id="Phobius"/>
    </source>
</evidence>
<feature type="compositionally biased region" description="Polar residues" evidence="1">
    <location>
        <begin position="271"/>
        <end position="281"/>
    </location>
</feature>
<dbReference type="EMBL" id="JALLBG020000017">
    <property type="protein sequence ID" value="KAL3772031.1"/>
    <property type="molecule type" value="Genomic_DNA"/>
</dbReference>
<evidence type="ECO:0000313" key="4">
    <source>
        <dbReference type="Proteomes" id="UP001530293"/>
    </source>
</evidence>
<feature type="compositionally biased region" description="Basic and acidic residues" evidence="1">
    <location>
        <begin position="1"/>
        <end position="10"/>
    </location>
</feature>
<proteinExistence type="predicted"/>
<accession>A0ABD3NAJ3</accession>
<dbReference type="Proteomes" id="UP001530293">
    <property type="component" value="Unassembled WGS sequence"/>
</dbReference>
<organism evidence="3 4">
    <name type="scientific">Discostella pseudostelligera</name>
    <dbReference type="NCBI Taxonomy" id="259834"/>
    <lineage>
        <taxon>Eukaryota</taxon>
        <taxon>Sar</taxon>
        <taxon>Stramenopiles</taxon>
        <taxon>Ochrophyta</taxon>
        <taxon>Bacillariophyta</taxon>
        <taxon>Coscinodiscophyceae</taxon>
        <taxon>Thalassiosirophycidae</taxon>
        <taxon>Stephanodiscales</taxon>
        <taxon>Stephanodiscaceae</taxon>
        <taxon>Discostella</taxon>
    </lineage>
</organism>
<feature type="compositionally biased region" description="Low complexity" evidence="1">
    <location>
        <begin position="40"/>
        <end position="55"/>
    </location>
</feature>
<keyword evidence="2" id="KW-0812">Transmembrane</keyword>
<feature type="compositionally biased region" description="Low complexity" evidence="1">
    <location>
        <begin position="156"/>
        <end position="172"/>
    </location>
</feature>
<feature type="compositionally biased region" description="Low complexity" evidence="1">
    <location>
        <begin position="202"/>
        <end position="223"/>
    </location>
</feature>
<feature type="region of interest" description="Disordered" evidence="1">
    <location>
        <begin position="202"/>
        <end position="281"/>
    </location>
</feature>
<comment type="caution">
    <text evidence="3">The sequence shown here is derived from an EMBL/GenBank/DDBJ whole genome shotgun (WGS) entry which is preliminary data.</text>
</comment>
<feature type="transmembrane region" description="Helical" evidence="2">
    <location>
        <begin position="69"/>
        <end position="93"/>
    </location>
</feature>
<evidence type="ECO:0000313" key="3">
    <source>
        <dbReference type="EMBL" id="KAL3772031.1"/>
    </source>
</evidence>
<sequence length="281" mass="30796">MRSSSDEYPPRRPSPQQLRHHDATMALDGPPSDCRRQHQHPPQQLQPQQYAQQHQLSPEMPHPVGGAQIFALFYSLIFSVVHAALTMVFTPVLGNNSKDRRRQQTAPAVSSPRSLLPPRQSESNIIMRESDDPEMAMVDIISGGDGSSYHQPILKSQSSTSSSRSSRSGSYVLSSVDENKVVRFPGQGRARPPLGRIDRLSSLSSVSSVGSTSSSSTLSSSSSRNNIGGRRERSRPASAQHLNTTLSSRSSFSRSGPVPRISSPFGRMTSPRMTHSTYFLE</sequence>
<keyword evidence="2" id="KW-1133">Transmembrane helix</keyword>